<organism evidence="7 8">
    <name type="scientific">Sinisalibacter aestuarii</name>
    <dbReference type="NCBI Taxonomy" id="2949426"/>
    <lineage>
        <taxon>Bacteria</taxon>
        <taxon>Pseudomonadati</taxon>
        <taxon>Pseudomonadota</taxon>
        <taxon>Alphaproteobacteria</taxon>
        <taxon>Rhodobacterales</taxon>
        <taxon>Roseobacteraceae</taxon>
        <taxon>Sinisalibacter</taxon>
    </lineage>
</organism>
<evidence type="ECO:0000256" key="5">
    <source>
        <dbReference type="SAM" id="Phobius"/>
    </source>
</evidence>
<dbReference type="InterPro" id="IPR009915">
    <property type="entry name" value="NnrU_dom"/>
</dbReference>
<dbReference type="EMBL" id="BROH01000001">
    <property type="protein sequence ID" value="GKY86256.1"/>
    <property type="molecule type" value="Genomic_DNA"/>
</dbReference>
<proteinExistence type="predicted"/>
<sequence length="217" mass="23490">MTGWSGFILAFAVFFVSHSLPVRPAVKARIVALIGARGFSLAYSALSVLVLTWLIVAAGRAPYVELWPRQPWQSWVPLVALALASVIVALAIGRPNPLSFGGGRNAAFDPAHPGIVGWVRHPLLVAIGLWAGAHMVPNGDLAHVILFGTFLGFAILGTTLIDRRKRRQMGAQWERLTQTARRVEVTPGGLVRVVVGLGLWGLLLWLHMPVIGVWPLP</sequence>
<dbReference type="Proteomes" id="UP001144205">
    <property type="component" value="Unassembled WGS sequence"/>
</dbReference>
<evidence type="ECO:0000256" key="4">
    <source>
        <dbReference type="ARBA" id="ARBA00023136"/>
    </source>
</evidence>
<comment type="subcellular location">
    <subcellularLocation>
        <location evidence="1">Membrane</location>
        <topology evidence="1">Multi-pass membrane protein</topology>
    </subcellularLocation>
</comment>
<feature type="transmembrane region" description="Helical" evidence="5">
    <location>
        <begin position="141"/>
        <end position="161"/>
    </location>
</feature>
<dbReference type="Pfam" id="PF07298">
    <property type="entry name" value="NnrU"/>
    <property type="match status" value="1"/>
</dbReference>
<comment type="caution">
    <text evidence="7">The sequence shown here is derived from an EMBL/GenBank/DDBJ whole genome shotgun (WGS) entry which is preliminary data.</text>
</comment>
<name>A0ABQ5LPP5_9RHOB</name>
<keyword evidence="3 5" id="KW-1133">Transmembrane helix</keyword>
<protein>
    <recommendedName>
        <fullName evidence="6">NnrU domain-containing protein</fullName>
    </recommendedName>
</protein>
<keyword evidence="8" id="KW-1185">Reference proteome</keyword>
<evidence type="ECO:0000256" key="1">
    <source>
        <dbReference type="ARBA" id="ARBA00004141"/>
    </source>
</evidence>
<reference evidence="7" key="1">
    <citation type="journal article" date="2023" name="Int. J. Syst. Evol. Microbiol.">
        <title>Sinisalibacter aestuarii sp. nov., isolated from estuarine sediment of the Arakawa River.</title>
        <authorList>
            <person name="Arafat S.T."/>
            <person name="Hirano S."/>
            <person name="Sato A."/>
            <person name="Takeuchi K."/>
            <person name="Yasuda T."/>
            <person name="Terahara T."/>
            <person name="Hamada M."/>
            <person name="Kobayashi T."/>
        </authorList>
    </citation>
    <scope>NUCLEOTIDE SEQUENCE</scope>
    <source>
        <strain evidence="7">B-399</strain>
    </source>
</reference>
<keyword evidence="4 5" id="KW-0472">Membrane</keyword>
<feature type="transmembrane region" description="Helical" evidence="5">
    <location>
        <begin position="190"/>
        <end position="214"/>
    </location>
</feature>
<evidence type="ECO:0000313" key="7">
    <source>
        <dbReference type="EMBL" id="GKY86256.1"/>
    </source>
</evidence>
<accession>A0ABQ5LPP5</accession>
<evidence type="ECO:0000256" key="3">
    <source>
        <dbReference type="ARBA" id="ARBA00022989"/>
    </source>
</evidence>
<gene>
    <name evidence="7" type="ORF">STA1M1_01250</name>
</gene>
<feature type="transmembrane region" description="Helical" evidence="5">
    <location>
        <begin position="75"/>
        <end position="93"/>
    </location>
</feature>
<dbReference type="RefSeq" id="WP_281840224.1">
    <property type="nucleotide sequence ID" value="NZ_BROH01000001.1"/>
</dbReference>
<keyword evidence="2 5" id="KW-0812">Transmembrane</keyword>
<evidence type="ECO:0000259" key="6">
    <source>
        <dbReference type="Pfam" id="PF07298"/>
    </source>
</evidence>
<evidence type="ECO:0000313" key="8">
    <source>
        <dbReference type="Proteomes" id="UP001144205"/>
    </source>
</evidence>
<evidence type="ECO:0000256" key="2">
    <source>
        <dbReference type="ARBA" id="ARBA00022692"/>
    </source>
</evidence>
<feature type="domain" description="NnrU" evidence="6">
    <location>
        <begin position="7"/>
        <end position="215"/>
    </location>
</feature>
<feature type="transmembrane region" description="Helical" evidence="5">
    <location>
        <begin position="40"/>
        <end position="63"/>
    </location>
</feature>